<keyword evidence="12" id="KW-0511">Multifunctional enzyme</keyword>
<evidence type="ECO:0000256" key="6">
    <source>
        <dbReference type="ARBA" id="ARBA00022679"/>
    </source>
</evidence>
<evidence type="ECO:0000256" key="12">
    <source>
        <dbReference type="ARBA" id="ARBA00023268"/>
    </source>
</evidence>
<keyword evidence="7 14" id="KW-0479">Metal-binding</keyword>
<evidence type="ECO:0000256" key="14">
    <source>
        <dbReference type="RuleBase" id="RU365090"/>
    </source>
</evidence>
<dbReference type="Gene3D" id="2.40.340.10">
    <property type="entry name" value="MoeA, C-terminal, domain IV"/>
    <property type="match status" value="1"/>
</dbReference>
<comment type="function">
    <text evidence="14">Catalyzes two steps in the biosynthesis of the molybdenum cofactor. In the first step, molybdopterin is adenylated. Subsequently, molybdate is inserted into adenylated molybdopterin and AMP is released.</text>
</comment>
<evidence type="ECO:0000256" key="4">
    <source>
        <dbReference type="ARBA" id="ARBA00008339"/>
    </source>
</evidence>
<dbReference type="CDD" id="cd00887">
    <property type="entry name" value="MoeA"/>
    <property type="match status" value="1"/>
</dbReference>
<dbReference type="CDD" id="cd00886">
    <property type="entry name" value="MogA_MoaB"/>
    <property type="match status" value="1"/>
</dbReference>
<evidence type="ECO:0000313" key="16">
    <source>
        <dbReference type="EMBL" id="CBY31227.1"/>
    </source>
</evidence>
<feature type="domain" description="MoaB/Mog" evidence="15">
    <location>
        <begin position="406"/>
        <end position="548"/>
    </location>
</feature>
<dbReference type="InterPro" id="IPR036135">
    <property type="entry name" value="MoeA_linker/N_sf"/>
</dbReference>
<dbReference type="Proteomes" id="UP000011014">
    <property type="component" value="Unassembled WGS sequence"/>
</dbReference>
<dbReference type="GO" id="GO:0061599">
    <property type="term" value="F:molybdopterin molybdotransferase activity"/>
    <property type="evidence" value="ECO:0007669"/>
    <property type="project" value="UniProtKB-UniRule"/>
</dbReference>
<sequence>MECRKVKTAILICSDRASAGKYEDKTGPKLKNEIKEAPLNGECVEFKIVPDEQDEIEQILRIWSDVNKVDLILTSGGTGFSKRDVTPEATRNVIEKEANGMVIAMMQYSLTKTPMAMLSRAVAGIRGTTLIINLPGSSKGALECFESVAGQIPHAIDLLQNSANCAEIQSKMNGLAFSPSPELKISSPVKIKQTGHVCPHKKKKSVNFKKTTITDNPARRDRKSPWPMLSVQEALRLIFENSQKVSSDEIDSRKAMGRIISDKIEARVPLPPFPASIKDGYAVRSTDGGGIRKLLTSVAAGDARDDIFVASGYVARINTGAPLPKGADAVVQVEDTNVISMDDDGEETEVSVTAVPAGNDIRPIGSDVSAGDDLLFPGDRLNPSKIGLLCTTGNRLIKVYRKLKIVVFSTGSEVVELDQVELKHGQIYDANRYTLIGFLNNLGYCDVIDGGILPDQPQTCLDAFQSALEDEVDMIITSGGVSMGDKDYIKSIITNDLGGKLQFGRVNMKPGKPTTFGTIGSTLFFGLPGNPSSSAVTFNLFVKPALRIMTGQNPRPKVVKVKLAQEIVFDGRPEYHRCILDYSRESELPLAVSTGSQCSANIQSMARANALIIVPQFSEAKESYTSGEIASAMLIDDF</sequence>
<dbReference type="UniPathway" id="UPA00344"/>
<evidence type="ECO:0000256" key="9">
    <source>
        <dbReference type="ARBA" id="ARBA00022840"/>
    </source>
</evidence>
<dbReference type="InterPro" id="IPR001453">
    <property type="entry name" value="MoaB/Mog_dom"/>
</dbReference>
<keyword evidence="6 14" id="KW-0808">Transferase</keyword>
<comment type="catalytic activity">
    <reaction evidence="13">
        <text>adenylyl-molybdopterin + molybdate = Mo-molybdopterin + AMP + H(+)</text>
        <dbReference type="Rhea" id="RHEA:35047"/>
        <dbReference type="ChEBI" id="CHEBI:15378"/>
        <dbReference type="ChEBI" id="CHEBI:36264"/>
        <dbReference type="ChEBI" id="CHEBI:62727"/>
        <dbReference type="ChEBI" id="CHEBI:71302"/>
        <dbReference type="ChEBI" id="CHEBI:456215"/>
        <dbReference type="EC" id="2.10.1.1"/>
    </reaction>
</comment>
<keyword evidence="11 14" id="KW-0501">Molybdenum cofactor biosynthesis</keyword>
<dbReference type="NCBIfam" id="TIGR00177">
    <property type="entry name" value="molyb_syn"/>
    <property type="match status" value="2"/>
</dbReference>
<dbReference type="FunFam" id="2.170.190.11:FF:000001">
    <property type="entry name" value="Molybdopterin molybdenumtransferase"/>
    <property type="match status" value="1"/>
</dbReference>
<evidence type="ECO:0000256" key="3">
    <source>
        <dbReference type="ARBA" id="ARBA00007589"/>
    </source>
</evidence>
<comment type="pathway">
    <text evidence="2 14">Cofactor biosynthesis; molybdopterin biosynthesis.</text>
</comment>
<dbReference type="SMART" id="SM00852">
    <property type="entry name" value="MoCF_biosynth"/>
    <property type="match status" value="2"/>
</dbReference>
<comment type="similarity">
    <text evidence="3">In the N-terminal section; belongs to the MoaB/Mog family.</text>
</comment>
<dbReference type="FunFam" id="3.40.980.10:FF:000002">
    <property type="entry name" value="Molybdopterin molybdenumtransferase"/>
    <property type="match status" value="1"/>
</dbReference>
<dbReference type="InterPro" id="IPR036688">
    <property type="entry name" value="MoeA_C_domain_IV_sf"/>
</dbReference>
<protein>
    <recommendedName>
        <fullName evidence="15">MoaB/Mog domain-containing protein</fullName>
    </recommendedName>
</protein>
<evidence type="ECO:0000259" key="15">
    <source>
        <dbReference type="SMART" id="SM00852"/>
    </source>
</evidence>
<dbReference type="Gene3D" id="3.40.980.10">
    <property type="entry name" value="MoaB/Mog-like domain"/>
    <property type="match status" value="2"/>
</dbReference>
<dbReference type="InterPro" id="IPR005110">
    <property type="entry name" value="MoeA_linker/N"/>
</dbReference>
<keyword evidence="9" id="KW-0067">ATP-binding</keyword>
<evidence type="ECO:0000256" key="8">
    <source>
        <dbReference type="ARBA" id="ARBA00022741"/>
    </source>
</evidence>
<dbReference type="SUPFAM" id="SSF63867">
    <property type="entry name" value="MoeA C-terminal domain-like"/>
    <property type="match status" value="1"/>
</dbReference>
<dbReference type="SUPFAM" id="SSF53218">
    <property type="entry name" value="Molybdenum cofactor biosynthesis proteins"/>
    <property type="match status" value="2"/>
</dbReference>
<dbReference type="GO" id="GO:0061598">
    <property type="term" value="F:molybdopterin adenylyltransferase activity"/>
    <property type="evidence" value="ECO:0007669"/>
    <property type="project" value="UniProtKB-UniRule"/>
</dbReference>
<dbReference type="AlphaFoldDB" id="E4Y6H7"/>
<dbReference type="PANTHER" id="PTHR10192:SF5">
    <property type="entry name" value="GEPHYRIN"/>
    <property type="match status" value="1"/>
</dbReference>
<dbReference type="Gene3D" id="3.90.105.10">
    <property type="entry name" value="Molybdopterin biosynthesis moea protein, domain 2"/>
    <property type="match status" value="1"/>
</dbReference>
<accession>E4Y6H7</accession>
<dbReference type="GO" id="GO:0006777">
    <property type="term" value="P:Mo-molybdopterin cofactor biosynthetic process"/>
    <property type="evidence" value="ECO:0007669"/>
    <property type="project" value="UniProtKB-UniRule"/>
</dbReference>
<keyword evidence="5 14" id="KW-0500">Molybdenum</keyword>
<comment type="similarity">
    <text evidence="14">Belongs to the MoeA family.</text>
</comment>
<keyword evidence="10 14" id="KW-0460">Magnesium</keyword>
<dbReference type="GO" id="GO:0005829">
    <property type="term" value="C:cytosol"/>
    <property type="evidence" value="ECO:0007669"/>
    <property type="project" value="TreeGrafter"/>
</dbReference>
<evidence type="ECO:0000256" key="11">
    <source>
        <dbReference type="ARBA" id="ARBA00023150"/>
    </source>
</evidence>
<feature type="domain" description="MoaB/Mog" evidence="15">
    <location>
        <begin position="9"/>
        <end position="155"/>
    </location>
</feature>
<dbReference type="PROSITE" id="PS01079">
    <property type="entry name" value="MOCF_BIOSYNTHESIS_2"/>
    <property type="match status" value="1"/>
</dbReference>
<keyword evidence="8" id="KW-0547">Nucleotide-binding</keyword>
<name>E4Y6H7_OIKDI</name>
<dbReference type="Gene3D" id="2.170.190.11">
    <property type="entry name" value="Molybdopterin biosynthesis moea protein, domain 3"/>
    <property type="match status" value="1"/>
</dbReference>
<dbReference type="Pfam" id="PF03454">
    <property type="entry name" value="MoeA_C"/>
    <property type="match status" value="1"/>
</dbReference>
<dbReference type="NCBIfam" id="NF045515">
    <property type="entry name" value="Glp_gephyrin"/>
    <property type="match status" value="1"/>
</dbReference>
<evidence type="ECO:0000256" key="2">
    <source>
        <dbReference type="ARBA" id="ARBA00005046"/>
    </source>
</evidence>
<evidence type="ECO:0000256" key="7">
    <source>
        <dbReference type="ARBA" id="ARBA00022723"/>
    </source>
</evidence>
<dbReference type="GO" id="GO:0005524">
    <property type="term" value="F:ATP binding"/>
    <property type="evidence" value="ECO:0007669"/>
    <property type="project" value="UniProtKB-UniRule"/>
</dbReference>
<dbReference type="Pfam" id="PF00994">
    <property type="entry name" value="MoCF_biosynth"/>
    <property type="match status" value="2"/>
</dbReference>
<dbReference type="EMBL" id="FN654296">
    <property type="protein sequence ID" value="CBY31227.1"/>
    <property type="molecule type" value="Genomic_DNA"/>
</dbReference>
<dbReference type="InterPro" id="IPR005111">
    <property type="entry name" value="MoeA_C_domain_IV"/>
</dbReference>
<reference evidence="16" key="1">
    <citation type="journal article" date="2010" name="Science">
        <title>Plasticity of animal genome architecture unmasked by rapid evolution of a pelagic tunicate.</title>
        <authorList>
            <person name="Denoeud F."/>
            <person name="Henriet S."/>
            <person name="Mungpakdee S."/>
            <person name="Aury J.M."/>
            <person name="Da Silva C."/>
            <person name="Brinkmann H."/>
            <person name="Mikhaleva J."/>
            <person name="Olsen L.C."/>
            <person name="Jubin C."/>
            <person name="Canestro C."/>
            <person name="Bouquet J.M."/>
            <person name="Danks G."/>
            <person name="Poulain J."/>
            <person name="Campsteijn C."/>
            <person name="Adamski M."/>
            <person name="Cross I."/>
            <person name="Yadetie F."/>
            <person name="Muffato M."/>
            <person name="Louis A."/>
            <person name="Butcher S."/>
            <person name="Tsagkogeorga G."/>
            <person name="Konrad A."/>
            <person name="Singh S."/>
            <person name="Jensen M.F."/>
            <person name="Cong E.H."/>
            <person name="Eikeseth-Otteraa H."/>
            <person name="Noel B."/>
            <person name="Anthouard V."/>
            <person name="Porcel B.M."/>
            <person name="Kachouri-Lafond R."/>
            <person name="Nishino A."/>
            <person name="Ugolini M."/>
            <person name="Chourrout P."/>
            <person name="Nishida H."/>
            <person name="Aasland R."/>
            <person name="Huzurbazar S."/>
            <person name="Westhof E."/>
            <person name="Delsuc F."/>
            <person name="Lehrach H."/>
            <person name="Reinhardt R."/>
            <person name="Weissenbach J."/>
            <person name="Roy S.W."/>
            <person name="Artiguenave F."/>
            <person name="Postlethwait J.H."/>
            <person name="Manak J.R."/>
            <person name="Thompson E.M."/>
            <person name="Jaillon O."/>
            <person name="Du Pasquier L."/>
            <person name="Boudinot P."/>
            <person name="Liberles D.A."/>
            <person name="Volff J.N."/>
            <person name="Philippe H."/>
            <person name="Lenhard B."/>
            <person name="Roest Crollius H."/>
            <person name="Wincker P."/>
            <person name="Chourrout D."/>
        </authorList>
    </citation>
    <scope>NUCLEOTIDE SEQUENCE [LARGE SCALE GENOMIC DNA]</scope>
</reference>
<evidence type="ECO:0000256" key="13">
    <source>
        <dbReference type="ARBA" id="ARBA00047317"/>
    </source>
</evidence>
<evidence type="ECO:0000256" key="1">
    <source>
        <dbReference type="ARBA" id="ARBA00001946"/>
    </source>
</evidence>
<dbReference type="InterPro" id="IPR036425">
    <property type="entry name" value="MoaB/Mog-like_dom_sf"/>
</dbReference>
<organism evidence="16">
    <name type="scientific">Oikopleura dioica</name>
    <name type="common">Tunicate</name>
    <dbReference type="NCBI Taxonomy" id="34765"/>
    <lineage>
        <taxon>Eukaryota</taxon>
        <taxon>Metazoa</taxon>
        <taxon>Chordata</taxon>
        <taxon>Tunicata</taxon>
        <taxon>Appendicularia</taxon>
        <taxon>Copelata</taxon>
        <taxon>Oikopleuridae</taxon>
        <taxon>Oikopleura</taxon>
    </lineage>
</organism>
<dbReference type="InterPro" id="IPR008284">
    <property type="entry name" value="MoCF_biosynth_CS"/>
</dbReference>
<comment type="cofactor">
    <cofactor evidence="1 14">
        <name>Mg(2+)</name>
        <dbReference type="ChEBI" id="CHEBI:18420"/>
    </cofactor>
</comment>
<comment type="similarity">
    <text evidence="4">In the C-terminal section; belongs to the MoeA family.</text>
</comment>
<dbReference type="SUPFAM" id="SSF63882">
    <property type="entry name" value="MoeA N-terminal region -like"/>
    <property type="match status" value="1"/>
</dbReference>
<dbReference type="GO" id="GO:0046872">
    <property type="term" value="F:metal ion binding"/>
    <property type="evidence" value="ECO:0007669"/>
    <property type="project" value="UniProtKB-UniRule"/>
</dbReference>
<proteinExistence type="inferred from homology"/>
<gene>
    <name evidence="16" type="ORF">GSOID_T00025122001</name>
</gene>
<dbReference type="InterPro" id="IPR038987">
    <property type="entry name" value="MoeA-like"/>
</dbReference>
<dbReference type="PANTHER" id="PTHR10192">
    <property type="entry name" value="MOLYBDOPTERIN BIOSYNTHESIS PROTEIN"/>
    <property type="match status" value="1"/>
</dbReference>
<evidence type="ECO:0000256" key="10">
    <source>
        <dbReference type="ARBA" id="ARBA00022842"/>
    </source>
</evidence>
<evidence type="ECO:0000256" key="5">
    <source>
        <dbReference type="ARBA" id="ARBA00022505"/>
    </source>
</evidence>
<dbReference type="Pfam" id="PF03453">
    <property type="entry name" value="MoeA_N"/>
    <property type="match status" value="1"/>
</dbReference>
<dbReference type="FunFam" id="3.40.980.10:FF:000004">
    <property type="entry name" value="Molybdopterin molybdenumtransferase"/>
    <property type="match status" value="1"/>
</dbReference>
<comment type="catalytic activity">
    <reaction evidence="14">
        <text>molybdopterin + ATP + H(+) = adenylyl-molybdopterin + diphosphate</text>
        <dbReference type="Rhea" id="RHEA:31331"/>
        <dbReference type="ChEBI" id="CHEBI:15378"/>
        <dbReference type="ChEBI" id="CHEBI:30616"/>
        <dbReference type="ChEBI" id="CHEBI:33019"/>
        <dbReference type="ChEBI" id="CHEBI:58698"/>
        <dbReference type="ChEBI" id="CHEBI:62727"/>
    </reaction>
</comment>